<dbReference type="EMBL" id="JBHUEN010000005">
    <property type="protein sequence ID" value="MFD1880359.1"/>
    <property type="molecule type" value="Genomic_DNA"/>
</dbReference>
<proteinExistence type="predicted"/>
<evidence type="ECO:0000256" key="5">
    <source>
        <dbReference type="ARBA" id="ARBA00023033"/>
    </source>
</evidence>
<reference evidence="8" key="1">
    <citation type="journal article" date="2019" name="Int. J. Syst. Evol. Microbiol.">
        <title>The Global Catalogue of Microorganisms (GCM) 10K type strain sequencing project: providing services to taxonomists for standard genome sequencing and annotation.</title>
        <authorList>
            <consortium name="The Broad Institute Genomics Platform"/>
            <consortium name="The Broad Institute Genome Sequencing Center for Infectious Disease"/>
            <person name="Wu L."/>
            <person name="Ma J."/>
        </authorList>
    </citation>
    <scope>NUCLEOTIDE SEQUENCE [LARGE SCALE GENOMIC DNA]</scope>
    <source>
        <strain evidence="8">CCUG 56029</strain>
    </source>
</reference>
<evidence type="ECO:0000313" key="7">
    <source>
        <dbReference type="EMBL" id="MFD1880359.1"/>
    </source>
</evidence>
<dbReference type="Gene3D" id="3.50.50.60">
    <property type="entry name" value="FAD/NAD(P)-binding domain"/>
    <property type="match status" value="1"/>
</dbReference>
<comment type="caution">
    <text evidence="7">The sequence shown here is derived from an EMBL/GenBank/DDBJ whole genome shotgun (WGS) entry which is preliminary data.</text>
</comment>
<keyword evidence="8" id="KW-1185">Reference proteome</keyword>
<evidence type="ECO:0000259" key="6">
    <source>
        <dbReference type="Pfam" id="PF01494"/>
    </source>
</evidence>
<keyword evidence="4" id="KW-0560">Oxidoreductase</keyword>
<sequence length="383" mass="40998">MDKHIIIVGAGIGGLTAALALARRGARVTVLERAPDLTEVGAGLQISPNGGRVLAALGLSEALDAISLPSRGVELWNGESGRRVARLDFPRRRPDQPFRMIHRARLIEILGAAATAAGARVETGVTVTKLTAATPPRLDLADGTTRGADLIIGADGLRAVTRDAIGQASAPRFTGQTAWRALIPDPDGAPPLAQVFMGRGRHLVSYPLAGGLRNIVAVEERDDWTAEGWSHRDDPDHLRRAFAGFAAPVPGWLSQVGECGLWGLFRHPVAAAWYGPGLALLGDAVHPTLPFLAQGAVMAIEDAWVLADCLDRDPDQNTALARYQARRLPRTRRIVRAANGNARAYHLSGLTRMIGHAGLRLMNTIPGALEARFNWLYDFDPTA</sequence>
<feature type="domain" description="FAD-binding" evidence="6">
    <location>
        <begin position="5"/>
        <end position="337"/>
    </location>
</feature>
<dbReference type="Pfam" id="PF01494">
    <property type="entry name" value="FAD_binding_3"/>
    <property type="match status" value="1"/>
</dbReference>
<dbReference type="Proteomes" id="UP001597213">
    <property type="component" value="Unassembled WGS sequence"/>
</dbReference>
<keyword evidence="5" id="KW-0503">Monooxygenase</keyword>
<dbReference type="RefSeq" id="WP_379139510.1">
    <property type="nucleotide sequence ID" value="NZ_JBHUEN010000005.1"/>
</dbReference>
<protein>
    <submittedName>
        <fullName evidence="7">FAD-dependent oxidoreductase</fullName>
    </submittedName>
</protein>
<organism evidence="7 8">
    <name type="scientific">Paracoccus pacificus</name>
    <dbReference type="NCBI Taxonomy" id="1463598"/>
    <lineage>
        <taxon>Bacteria</taxon>
        <taxon>Pseudomonadati</taxon>
        <taxon>Pseudomonadota</taxon>
        <taxon>Alphaproteobacteria</taxon>
        <taxon>Rhodobacterales</taxon>
        <taxon>Paracoccaceae</taxon>
        <taxon>Paracoccus</taxon>
    </lineage>
</organism>
<dbReference type="SUPFAM" id="SSF54373">
    <property type="entry name" value="FAD-linked reductases, C-terminal domain"/>
    <property type="match status" value="1"/>
</dbReference>
<name>A0ABW4R2A8_9RHOB</name>
<evidence type="ECO:0000256" key="4">
    <source>
        <dbReference type="ARBA" id="ARBA00023002"/>
    </source>
</evidence>
<evidence type="ECO:0000256" key="1">
    <source>
        <dbReference type="ARBA" id="ARBA00001974"/>
    </source>
</evidence>
<dbReference type="PANTHER" id="PTHR13789">
    <property type="entry name" value="MONOOXYGENASE"/>
    <property type="match status" value="1"/>
</dbReference>
<comment type="cofactor">
    <cofactor evidence="1">
        <name>FAD</name>
        <dbReference type="ChEBI" id="CHEBI:57692"/>
    </cofactor>
</comment>
<evidence type="ECO:0000313" key="8">
    <source>
        <dbReference type="Proteomes" id="UP001597213"/>
    </source>
</evidence>
<dbReference type="InterPro" id="IPR050493">
    <property type="entry name" value="FAD-dep_Monooxygenase_BioMet"/>
</dbReference>
<evidence type="ECO:0000256" key="3">
    <source>
        <dbReference type="ARBA" id="ARBA00022827"/>
    </source>
</evidence>
<accession>A0ABW4R2A8</accession>
<dbReference type="InterPro" id="IPR002938">
    <property type="entry name" value="FAD-bd"/>
</dbReference>
<dbReference type="InterPro" id="IPR036188">
    <property type="entry name" value="FAD/NAD-bd_sf"/>
</dbReference>
<evidence type="ECO:0000256" key="2">
    <source>
        <dbReference type="ARBA" id="ARBA00022630"/>
    </source>
</evidence>
<keyword evidence="2" id="KW-0285">Flavoprotein</keyword>
<gene>
    <name evidence="7" type="ORF">ACFSCT_01355</name>
</gene>
<dbReference type="PRINTS" id="PR00420">
    <property type="entry name" value="RNGMNOXGNASE"/>
</dbReference>
<dbReference type="SUPFAM" id="SSF51905">
    <property type="entry name" value="FAD/NAD(P)-binding domain"/>
    <property type="match status" value="1"/>
</dbReference>
<keyword evidence="3" id="KW-0274">FAD</keyword>
<dbReference type="PANTHER" id="PTHR13789:SF318">
    <property type="entry name" value="GERANYLGERANYL DIPHOSPHATE REDUCTASE"/>
    <property type="match status" value="1"/>
</dbReference>